<comment type="catalytic activity">
    <reaction evidence="1">
        <text>2 ATP = 3',3'-c-di-AMP + 2 diphosphate</text>
        <dbReference type="Rhea" id="RHEA:35655"/>
        <dbReference type="ChEBI" id="CHEBI:30616"/>
        <dbReference type="ChEBI" id="CHEBI:33019"/>
        <dbReference type="ChEBI" id="CHEBI:71500"/>
        <dbReference type="EC" id="2.7.7.85"/>
    </reaction>
</comment>
<keyword evidence="4" id="KW-0547">Nucleotide-binding</keyword>
<dbReference type="SUPFAM" id="SSF143597">
    <property type="entry name" value="YojJ-like"/>
    <property type="match status" value="1"/>
</dbReference>
<evidence type="ECO:0000256" key="4">
    <source>
        <dbReference type="ARBA" id="ARBA00022741"/>
    </source>
</evidence>
<sequence length="308" mass="34107">MKRVNISPEMKSLLISARRVAVENDATAALILADIPFNFLEVRKYLEKVRLLIASDKEDVQEAAREDGIDVVPLMDEPQTRQHQLSQALLEAIADDLLSTGDQVVAVYSVFDRDSLDSLSIVNLEEHLAKLTARDLRRLETQVPLETLRYLVDLAVEIGREGRESHKVGTLFVVGQHRKVMELSHEAVHDPFKGYKKEERLVRSQRVRESVKELACIDGAFIFSADGAAVAAGRILDAPKVNLSLSKGLGSRHWAAAAISKVTSAIAIAVSESSGTVRLFQDGRVVLRIEPMDQALKWVDIETEPPEA</sequence>
<keyword evidence="2 7" id="KW-0808">Transferase</keyword>
<dbReference type="EMBL" id="CP036281">
    <property type="protein sequence ID" value="QDU80288.1"/>
    <property type="molecule type" value="Genomic_DNA"/>
</dbReference>
<dbReference type="EC" id="2.7.7.85" evidence="7"/>
<dbReference type="GO" id="GO:0004016">
    <property type="term" value="F:adenylate cyclase activity"/>
    <property type="evidence" value="ECO:0007669"/>
    <property type="project" value="TreeGrafter"/>
</dbReference>
<evidence type="ECO:0000256" key="2">
    <source>
        <dbReference type="ARBA" id="ARBA00022679"/>
    </source>
</evidence>
<feature type="domain" description="DAC" evidence="6">
    <location>
        <begin position="133"/>
        <end position="291"/>
    </location>
</feature>
<protein>
    <submittedName>
        <fullName evidence="7">DNA integrity scanning protein DisA</fullName>
        <ecNumber evidence="7">2.7.7.85</ecNumber>
    </submittedName>
</protein>
<dbReference type="GO" id="GO:0005524">
    <property type="term" value="F:ATP binding"/>
    <property type="evidence" value="ECO:0007669"/>
    <property type="project" value="UniProtKB-KW"/>
</dbReference>
<dbReference type="Gene3D" id="3.40.1700.10">
    <property type="entry name" value="DNA integrity scanning protein, DisA, N-terminal domain"/>
    <property type="match status" value="1"/>
</dbReference>
<dbReference type="PANTHER" id="PTHR34185">
    <property type="entry name" value="DIADENYLATE CYCLASE"/>
    <property type="match status" value="1"/>
</dbReference>
<dbReference type="HAMAP" id="MF_00840">
    <property type="entry name" value="DacZ"/>
    <property type="match status" value="1"/>
</dbReference>
<organism evidence="7 8">
    <name type="scientific">Polystyrenella longa</name>
    <dbReference type="NCBI Taxonomy" id="2528007"/>
    <lineage>
        <taxon>Bacteria</taxon>
        <taxon>Pseudomonadati</taxon>
        <taxon>Planctomycetota</taxon>
        <taxon>Planctomycetia</taxon>
        <taxon>Planctomycetales</taxon>
        <taxon>Planctomycetaceae</taxon>
        <taxon>Polystyrenella</taxon>
    </lineage>
</organism>
<dbReference type="GO" id="GO:0106408">
    <property type="term" value="F:diadenylate cyclase activity"/>
    <property type="evidence" value="ECO:0007669"/>
    <property type="project" value="UniProtKB-EC"/>
</dbReference>
<evidence type="ECO:0000313" key="8">
    <source>
        <dbReference type="Proteomes" id="UP000317178"/>
    </source>
</evidence>
<evidence type="ECO:0000259" key="6">
    <source>
        <dbReference type="PROSITE" id="PS51794"/>
    </source>
</evidence>
<dbReference type="KEGG" id="plon:Pla110_20150"/>
<dbReference type="InterPro" id="IPR014499">
    <property type="entry name" value="DAC_DacZ"/>
</dbReference>
<dbReference type="InterPro" id="IPR003390">
    <property type="entry name" value="DNA_integrity_scan_DisA_N"/>
</dbReference>
<name>A0A518CM36_9PLAN</name>
<gene>
    <name evidence="7" type="primary">disA</name>
    <name evidence="7" type="ORF">Pla110_20150</name>
</gene>
<dbReference type="PROSITE" id="PS51794">
    <property type="entry name" value="DAC"/>
    <property type="match status" value="1"/>
</dbReference>
<dbReference type="InterPro" id="IPR050338">
    <property type="entry name" value="DisA"/>
</dbReference>
<dbReference type="PIRSF" id="PIRSF019073">
    <property type="entry name" value="UCP019073"/>
    <property type="match status" value="1"/>
</dbReference>
<dbReference type="Pfam" id="PF02457">
    <property type="entry name" value="DAC"/>
    <property type="match status" value="1"/>
</dbReference>
<dbReference type="RefSeq" id="WP_231742961.1">
    <property type="nucleotide sequence ID" value="NZ_CP036281.1"/>
</dbReference>
<keyword evidence="8" id="KW-1185">Reference proteome</keyword>
<accession>A0A518CM36</accession>
<evidence type="ECO:0000256" key="1">
    <source>
        <dbReference type="ARBA" id="ARBA00000877"/>
    </source>
</evidence>
<dbReference type="InterPro" id="IPR036888">
    <property type="entry name" value="DNA_integrity_DisA_N_sf"/>
</dbReference>
<dbReference type="Proteomes" id="UP000317178">
    <property type="component" value="Chromosome"/>
</dbReference>
<dbReference type="AlphaFoldDB" id="A0A518CM36"/>
<keyword evidence="3 7" id="KW-0548">Nucleotidyltransferase</keyword>
<evidence type="ECO:0000313" key="7">
    <source>
        <dbReference type="EMBL" id="QDU80288.1"/>
    </source>
</evidence>
<proteinExistence type="inferred from homology"/>
<dbReference type="InterPro" id="IPR048544">
    <property type="entry name" value="DacZ_P"/>
</dbReference>
<dbReference type="PANTHER" id="PTHR34185:SF1">
    <property type="entry name" value="DIADENYLATE CYCLASE"/>
    <property type="match status" value="1"/>
</dbReference>
<keyword evidence="5" id="KW-0067">ATP-binding</keyword>
<reference evidence="7 8" key="1">
    <citation type="submission" date="2019-02" db="EMBL/GenBank/DDBJ databases">
        <title>Deep-cultivation of Planctomycetes and their phenomic and genomic characterization uncovers novel biology.</title>
        <authorList>
            <person name="Wiegand S."/>
            <person name="Jogler M."/>
            <person name="Boedeker C."/>
            <person name="Pinto D."/>
            <person name="Vollmers J."/>
            <person name="Rivas-Marin E."/>
            <person name="Kohn T."/>
            <person name="Peeters S.H."/>
            <person name="Heuer A."/>
            <person name="Rast P."/>
            <person name="Oberbeckmann S."/>
            <person name="Bunk B."/>
            <person name="Jeske O."/>
            <person name="Meyerdierks A."/>
            <person name="Storesund J.E."/>
            <person name="Kallscheuer N."/>
            <person name="Luecker S."/>
            <person name="Lage O.M."/>
            <person name="Pohl T."/>
            <person name="Merkel B.J."/>
            <person name="Hornburger P."/>
            <person name="Mueller R.-W."/>
            <person name="Bruemmer F."/>
            <person name="Labrenz M."/>
            <person name="Spormann A.M."/>
            <person name="Op den Camp H."/>
            <person name="Overmann J."/>
            <person name="Amann R."/>
            <person name="Jetten M.S.M."/>
            <person name="Mascher T."/>
            <person name="Medema M.H."/>
            <person name="Devos D.P."/>
            <person name="Kaster A.-K."/>
            <person name="Ovreas L."/>
            <person name="Rohde M."/>
            <person name="Galperin M.Y."/>
            <person name="Jogler C."/>
        </authorList>
    </citation>
    <scope>NUCLEOTIDE SEQUENCE [LARGE SCALE GENOMIC DNA]</scope>
    <source>
        <strain evidence="7 8">Pla110</strain>
    </source>
</reference>
<evidence type="ECO:0000256" key="3">
    <source>
        <dbReference type="ARBA" id="ARBA00022695"/>
    </source>
</evidence>
<dbReference type="Pfam" id="PF21755">
    <property type="entry name" value="DacZ_P"/>
    <property type="match status" value="1"/>
</dbReference>
<evidence type="ECO:0000256" key="5">
    <source>
        <dbReference type="ARBA" id="ARBA00022840"/>
    </source>
</evidence>